<dbReference type="GO" id="GO:0016020">
    <property type="term" value="C:membrane"/>
    <property type="evidence" value="ECO:0007669"/>
    <property type="project" value="UniProtKB-SubCell"/>
</dbReference>
<dbReference type="InterPro" id="IPR005829">
    <property type="entry name" value="Sugar_transporter_CS"/>
</dbReference>
<evidence type="ECO:0000313" key="8">
    <source>
        <dbReference type="EMBL" id="CAD6192900.1"/>
    </source>
</evidence>
<feature type="transmembrane region" description="Helical" evidence="6">
    <location>
        <begin position="233"/>
        <end position="252"/>
    </location>
</feature>
<dbReference type="PROSITE" id="PS00217">
    <property type="entry name" value="SUGAR_TRANSPORT_2"/>
    <property type="match status" value="1"/>
</dbReference>
<feature type="transmembrane region" description="Helical" evidence="6">
    <location>
        <begin position="38"/>
        <end position="63"/>
    </location>
</feature>
<evidence type="ECO:0000256" key="1">
    <source>
        <dbReference type="ARBA" id="ARBA00004141"/>
    </source>
</evidence>
<accession>A0A8S1HI35</accession>
<dbReference type="PROSITE" id="PS50850">
    <property type="entry name" value="MFS"/>
    <property type="match status" value="1"/>
</dbReference>
<dbReference type="Pfam" id="PF00083">
    <property type="entry name" value="Sugar_tr"/>
    <property type="match status" value="1"/>
</dbReference>
<dbReference type="Gene3D" id="1.20.1250.20">
    <property type="entry name" value="MFS general substrate transporter like domains"/>
    <property type="match status" value="1"/>
</dbReference>
<evidence type="ECO:0000259" key="7">
    <source>
        <dbReference type="PROSITE" id="PS50850"/>
    </source>
</evidence>
<feature type="transmembrane region" description="Helical" evidence="6">
    <location>
        <begin position="320"/>
        <end position="343"/>
    </location>
</feature>
<dbReference type="SUPFAM" id="SSF103473">
    <property type="entry name" value="MFS general substrate transporter"/>
    <property type="match status" value="1"/>
</dbReference>
<name>A0A8S1HI35_9PELO</name>
<comment type="subcellular location">
    <subcellularLocation>
        <location evidence="1">Membrane</location>
        <topology evidence="1">Multi-pass membrane protein</topology>
    </subcellularLocation>
</comment>
<organism evidence="8 9">
    <name type="scientific">Caenorhabditis auriculariae</name>
    <dbReference type="NCBI Taxonomy" id="2777116"/>
    <lineage>
        <taxon>Eukaryota</taxon>
        <taxon>Metazoa</taxon>
        <taxon>Ecdysozoa</taxon>
        <taxon>Nematoda</taxon>
        <taxon>Chromadorea</taxon>
        <taxon>Rhabditida</taxon>
        <taxon>Rhabditina</taxon>
        <taxon>Rhabditomorpha</taxon>
        <taxon>Rhabditoidea</taxon>
        <taxon>Rhabditidae</taxon>
        <taxon>Peloderinae</taxon>
        <taxon>Caenorhabditis</taxon>
    </lineage>
</organism>
<keyword evidence="3 6" id="KW-1133">Transmembrane helix</keyword>
<evidence type="ECO:0000256" key="6">
    <source>
        <dbReference type="SAM" id="Phobius"/>
    </source>
</evidence>
<dbReference type="InterPro" id="IPR036259">
    <property type="entry name" value="MFS_trans_sf"/>
</dbReference>
<sequence length="534" mass="59478">MATSADYDALPPKEALLEVLEEPKDVKTLDDFMRMGRYCFLILIFAEFALLAGAGNMIFMMYAGAVPNAVSCRGPEVFIEDLCATAFDYSNPPNCTVETKADFVSVNVDFGYVCDAGNWVKTSISMQMLGVLFGTVIAGNLSDRLGRLRVLSFSFVFVAIFSVATAFSTNLLVFTVFRTILGVFNGGLVGTYGVYKIEHVPRRHRFLVATIVSWAPNMMLLSVVAWWTQDWRTFQLAILVLSSPAALLYFFVNESPRWLIQRGRVAEARRVLRKIQKMDGAKESSKEELEKMLDNEQKIHEETLKQKKNYDMRDLFSTKYFTFITFVMLFGKVTTSLTTYGLIFNIEKLAGSIFINSLVMASLRWVFNVSIGAIDYKCKSVGRKVVHFAAQFTIALCLLFIFGVFLLDGSSEYSWAVRIASLIAMSTASQVFITKSIVTVEFYPTMVRNSAIAIQSMASRIGTILAPQLFILSPYRSIPYAVLSLVSLMDCLVFQASLPETKNINLPDKVPDNSCSAKMNSVNSPLVPTGKSSA</sequence>
<dbReference type="GO" id="GO:0022857">
    <property type="term" value="F:transmembrane transporter activity"/>
    <property type="evidence" value="ECO:0007669"/>
    <property type="project" value="InterPro"/>
</dbReference>
<dbReference type="Proteomes" id="UP000835052">
    <property type="component" value="Unassembled WGS sequence"/>
</dbReference>
<feature type="transmembrane region" description="Helical" evidence="6">
    <location>
        <begin position="388"/>
        <end position="407"/>
    </location>
</feature>
<feature type="transmembrane region" description="Helical" evidence="6">
    <location>
        <begin position="206"/>
        <end position="227"/>
    </location>
</feature>
<keyword evidence="4 6" id="KW-0472">Membrane</keyword>
<proteinExistence type="predicted"/>
<dbReference type="PANTHER" id="PTHR24064">
    <property type="entry name" value="SOLUTE CARRIER FAMILY 22 MEMBER"/>
    <property type="match status" value="1"/>
</dbReference>
<feature type="transmembrane region" description="Helical" evidence="6">
    <location>
        <begin position="173"/>
        <end position="194"/>
    </location>
</feature>
<feature type="transmembrane region" description="Helical" evidence="6">
    <location>
        <begin position="148"/>
        <end position="167"/>
    </location>
</feature>
<keyword evidence="2 6" id="KW-0812">Transmembrane</keyword>
<evidence type="ECO:0000256" key="2">
    <source>
        <dbReference type="ARBA" id="ARBA00022692"/>
    </source>
</evidence>
<evidence type="ECO:0000256" key="4">
    <source>
        <dbReference type="ARBA" id="ARBA00023136"/>
    </source>
</evidence>
<keyword evidence="5" id="KW-0175">Coiled coil</keyword>
<reference evidence="8" key="1">
    <citation type="submission" date="2020-10" db="EMBL/GenBank/DDBJ databases">
        <authorList>
            <person name="Kikuchi T."/>
        </authorList>
    </citation>
    <scope>NUCLEOTIDE SEQUENCE</scope>
    <source>
        <strain evidence="8">NKZ352</strain>
    </source>
</reference>
<dbReference type="EMBL" id="CAJGYM010000030">
    <property type="protein sequence ID" value="CAD6192900.1"/>
    <property type="molecule type" value="Genomic_DNA"/>
</dbReference>
<protein>
    <recommendedName>
        <fullName evidence="7">Major facilitator superfamily (MFS) profile domain-containing protein</fullName>
    </recommendedName>
</protein>
<keyword evidence="9" id="KW-1185">Reference proteome</keyword>
<dbReference type="OrthoDB" id="5296287at2759"/>
<feature type="transmembrane region" description="Helical" evidence="6">
    <location>
        <begin position="349"/>
        <end position="367"/>
    </location>
</feature>
<dbReference type="InterPro" id="IPR020846">
    <property type="entry name" value="MFS_dom"/>
</dbReference>
<dbReference type="InterPro" id="IPR005828">
    <property type="entry name" value="MFS_sugar_transport-like"/>
</dbReference>
<evidence type="ECO:0000313" key="9">
    <source>
        <dbReference type="Proteomes" id="UP000835052"/>
    </source>
</evidence>
<dbReference type="AlphaFoldDB" id="A0A8S1HI35"/>
<feature type="coiled-coil region" evidence="5">
    <location>
        <begin position="275"/>
        <end position="306"/>
    </location>
</feature>
<feature type="transmembrane region" description="Helical" evidence="6">
    <location>
        <begin position="124"/>
        <end position="141"/>
    </location>
</feature>
<comment type="caution">
    <text evidence="8">The sequence shown here is derived from an EMBL/GenBank/DDBJ whole genome shotgun (WGS) entry which is preliminary data.</text>
</comment>
<evidence type="ECO:0000256" key="3">
    <source>
        <dbReference type="ARBA" id="ARBA00022989"/>
    </source>
</evidence>
<gene>
    <name evidence="8" type="ORF">CAUJ_LOCUS8819</name>
</gene>
<feature type="domain" description="Major facilitator superfamily (MFS) profile" evidence="7">
    <location>
        <begin position="48"/>
        <end position="502"/>
    </location>
</feature>
<feature type="transmembrane region" description="Helical" evidence="6">
    <location>
        <begin position="419"/>
        <end position="438"/>
    </location>
</feature>
<evidence type="ECO:0000256" key="5">
    <source>
        <dbReference type="SAM" id="Coils"/>
    </source>
</evidence>